<dbReference type="EMBL" id="CAMXCT030006611">
    <property type="protein sequence ID" value="CAL4804235.1"/>
    <property type="molecule type" value="Genomic_DNA"/>
</dbReference>
<evidence type="ECO:0000313" key="2">
    <source>
        <dbReference type="EMBL" id="CAI4016923.1"/>
    </source>
</evidence>
<evidence type="ECO:0000313" key="5">
    <source>
        <dbReference type="Proteomes" id="UP001152797"/>
    </source>
</evidence>
<accession>A0A9P1DXU9</accession>
<feature type="compositionally biased region" description="Polar residues" evidence="1">
    <location>
        <begin position="33"/>
        <end position="47"/>
    </location>
</feature>
<keyword evidence="5" id="KW-1185">Reference proteome</keyword>
<reference evidence="3" key="2">
    <citation type="submission" date="2024-04" db="EMBL/GenBank/DDBJ databases">
        <authorList>
            <person name="Chen Y."/>
            <person name="Shah S."/>
            <person name="Dougan E. K."/>
            <person name="Thang M."/>
            <person name="Chan C."/>
        </authorList>
    </citation>
    <scope>NUCLEOTIDE SEQUENCE [LARGE SCALE GENOMIC DNA]</scope>
</reference>
<keyword evidence="4" id="KW-0378">Hydrolase</keyword>
<evidence type="ECO:0000256" key="1">
    <source>
        <dbReference type="SAM" id="MobiDB-lite"/>
    </source>
</evidence>
<protein>
    <submittedName>
        <fullName evidence="4">3'-5' exonuclease eri-1</fullName>
    </submittedName>
</protein>
<dbReference type="Proteomes" id="UP001152797">
    <property type="component" value="Unassembled WGS sequence"/>
</dbReference>
<sequence>MMPVPGQKVVVVSASGVSGWPRAVSPPVRLQSPPRQSQARYVSSRATSESAWGGARSRSSSPQAPVFIAHTHPGVCSTPCPVTAYAPNWCKGCSGGFTAVASPRVVVSPRGLPTRQPIQVPFQGRAVYASAAVPAARQHTLPSRVGRGPLANQKWHMASAPAMPLVQPRQEEVDSEYSPRDSVWKRYFCNGQKGATSPSSQKQAKVFGLHERSANVEKPVQVEEVKLRSPLQEENHGVALDDCAQSQLLDTNTPLDAKAEEVSLRTPLISAQTYTQVAECRRVRLSRSQSFFWQSRSLLGETRDDKSSENSTIFYDDFARRCQRVYISKR</sequence>
<keyword evidence="4" id="KW-0269">Exonuclease</keyword>
<keyword evidence="4" id="KW-0540">Nuclease</keyword>
<dbReference type="GO" id="GO:0004527">
    <property type="term" value="F:exonuclease activity"/>
    <property type="evidence" value="ECO:0007669"/>
    <property type="project" value="UniProtKB-KW"/>
</dbReference>
<evidence type="ECO:0000313" key="3">
    <source>
        <dbReference type="EMBL" id="CAL1170298.1"/>
    </source>
</evidence>
<name>A0A9P1DXU9_9DINO</name>
<proteinExistence type="predicted"/>
<organism evidence="2">
    <name type="scientific">Cladocopium goreaui</name>
    <dbReference type="NCBI Taxonomy" id="2562237"/>
    <lineage>
        <taxon>Eukaryota</taxon>
        <taxon>Sar</taxon>
        <taxon>Alveolata</taxon>
        <taxon>Dinophyceae</taxon>
        <taxon>Suessiales</taxon>
        <taxon>Symbiodiniaceae</taxon>
        <taxon>Cladocopium</taxon>
    </lineage>
</organism>
<feature type="compositionally biased region" description="Low complexity" evidence="1">
    <location>
        <begin position="48"/>
        <end position="61"/>
    </location>
</feature>
<reference evidence="2" key="1">
    <citation type="submission" date="2022-10" db="EMBL/GenBank/DDBJ databases">
        <authorList>
            <person name="Chen Y."/>
            <person name="Dougan E. K."/>
            <person name="Chan C."/>
            <person name="Rhodes N."/>
            <person name="Thang M."/>
        </authorList>
    </citation>
    <scope>NUCLEOTIDE SEQUENCE</scope>
</reference>
<dbReference type="AlphaFoldDB" id="A0A9P1DXU9"/>
<evidence type="ECO:0000313" key="4">
    <source>
        <dbReference type="EMBL" id="CAL4804235.1"/>
    </source>
</evidence>
<dbReference type="EMBL" id="CAMXCT010006611">
    <property type="protein sequence ID" value="CAI4016923.1"/>
    <property type="molecule type" value="Genomic_DNA"/>
</dbReference>
<gene>
    <name evidence="2" type="ORF">C1SCF055_LOCUS41610</name>
</gene>
<dbReference type="EMBL" id="CAMXCT020006611">
    <property type="protein sequence ID" value="CAL1170298.1"/>
    <property type="molecule type" value="Genomic_DNA"/>
</dbReference>
<feature type="region of interest" description="Disordered" evidence="1">
    <location>
        <begin position="22"/>
        <end position="61"/>
    </location>
</feature>
<comment type="caution">
    <text evidence="2">The sequence shown here is derived from an EMBL/GenBank/DDBJ whole genome shotgun (WGS) entry which is preliminary data.</text>
</comment>